<name>A0ABD2Q3P6_9PLAT</name>
<dbReference type="InterPro" id="IPR012677">
    <property type="entry name" value="Nucleotide-bd_a/b_plait_sf"/>
</dbReference>
<dbReference type="PANTHER" id="PTHR24012">
    <property type="entry name" value="RNA BINDING PROTEIN"/>
    <property type="match status" value="1"/>
</dbReference>
<dbReference type="Gene3D" id="3.30.70.330">
    <property type="match status" value="1"/>
</dbReference>
<organism evidence="6 7">
    <name type="scientific">Cichlidogyrus casuarinus</name>
    <dbReference type="NCBI Taxonomy" id="1844966"/>
    <lineage>
        <taxon>Eukaryota</taxon>
        <taxon>Metazoa</taxon>
        <taxon>Spiralia</taxon>
        <taxon>Lophotrochozoa</taxon>
        <taxon>Platyhelminthes</taxon>
        <taxon>Monogenea</taxon>
        <taxon>Monopisthocotylea</taxon>
        <taxon>Dactylogyridea</taxon>
        <taxon>Ancyrocephalidae</taxon>
        <taxon>Cichlidogyrus</taxon>
    </lineage>
</organism>
<dbReference type="GO" id="GO:0003723">
    <property type="term" value="F:RNA binding"/>
    <property type="evidence" value="ECO:0007669"/>
    <property type="project" value="UniProtKB-UniRule"/>
</dbReference>
<evidence type="ECO:0000259" key="5">
    <source>
        <dbReference type="PROSITE" id="PS50102"/>
    </source>
</evidence>
<dbReference type="Proteomes" id="UP001626550">
    <property type="component" value="Unassembled WGS sequence"/>
</dbReference>
<evidence type="ECO:0000313" key="6">
    <source>
        <dbReference type="EMBL" id="KAL3314013.1"/>
    </source>
</evidence>
<dbReference type="PROSITE" id="PS50102">
    <property type="entry name" value="RRM"/>
    <property type="match status" value="1"/>
</dbReference>
<dbReference type="InterPro" id="IPR035979">
    <property type="entry name" value="RBD_domain_sf"/>
</dbReference>
<sequence>MQKYEPALATYAASRKYFDIPVDPRVYGAYRTVSTKLTYETGLFIHQIKDGDTNDKFMKLFAEHNIGFKKIYSSKHATTNRIIDFNSKQDAEKAQELLKQRDYKVSWKRAPPEDKYNLFIEGLPPKVTNDDLKKFVMDTCPQIPPSSIQSVHVEESKGFGFVRFSDVEKADEAERLLNESTFPSHPDTKLNVKKANNKNNSNFNGPNRRYNQPTLPIAQAQTVPFRNQNFSAFNQQLPAFIQPYMHAPIAQFENATFTPFNRQSTFYPNQMHGAVPVTHCAQIAPNYQSCYQPSLQYSANQLIPHTFVTNGSSLGAAQVPQTSTINLNPFLSQRIFSTMHNNLYETDLAQNMENLKLNASYTALQTPAMNH</sequence>
<keyword evidence="2 3" id="KW-0694">RNA-binding</keyword>
<proteinExistence type="predicted"/>
<keyword evidence="7" id="KW-1185">Reference proteome</keyword>
<protein>
    <recommendedName>
        <fullName evidence="5">RRM domain-containing protein</fullName>
    </recommendedName>
</protein>
<evidence type="ECO:0000256" key="3">
    <source>
        <dbReference type="PROSITE-ProRule" id="PRU00176"/>
    </source>
</evidence>
<evidence type="ECO:0000256" key="1">
    <source>
        <dbReference type="ARBA" id="ARBA00022737"/>
    </source>
</evidence>
<evidence type="ECO:0000256" key="4">
    <source>
        <dbReference type="SAM" id="MobiDB-lite"/>
    </source>
</evidence>
<dbReference type="EMBL" id="JBJKFK010001123">
    <property type="protein sequence ID" value="KAL3314013.1"/>
    <property type="molecule type" value="Genomic_DNA"/>
</dbReference>
<dbReference type="SMART" id="SM00360">
    <property type="entry name" value="RRM"/>
    <property type="match status" value="1"/>
</dbReference>
<feature type="domain" description="RRM" evidence="5">
    <location>
        <begin position="116"/>
        <end position="197"/>
    </location>
</feature>
<keyword evidence="1" id="KW-0677">Repeat</keyword>
<dbReference type="InterPro" id="IPR000504">
    <property type="entry name" value="RRM_dom"/>
</dbReference>
<evidence type="ECO:0000313" key="7">
    <source>
        <dbReference type="Proteomes" id="UP001626550"/>
    </source>
</evidence>
<reference evidence="6 7" key="1">
    <citation type="submission" date="2024-11" db="EMBL/GenBank/DDBJ databases">
        <title>Adaptive evolution of stress response genes in parasites aligns with host niche diversity.</title>
        <authorList>
            <person name="Hahn C."/>
            <person name="Resl P."/>
        </authorList>
    </citation>
    <scope>NUCLEOTIDE SEQUENCE [LARGE SCALE GENOMIC DNA]</scope>
    <source>
        <strain evidence="6">EGGRZ-B1_66</strain>
        <tissue evidence="6">Body</tissue>
    </source>
</reference>
<dbReference type="SUPFAM" id="SSF54928">
    <property type="entry name" value="RNA-binding domain, RBD"/>
    <property type="match status" value="1"/>
</dbReference>
<evidence type="ECO:0000256" key="2">
    <source>
        <dbReference type="ARBA" id="ARBA00022884"/>
    </source>
</evidence>
<comment type="caution">
    <text evidence="6">The sequence shown here is derived from an EMBL/GenBank/DDBJ whole genome shotgun (WGS) entry which is preliminary data.</text>
</comment>
<dbReference type="Pfam" id="PF00076">
    <property type="entry name" value="RRM_1"/>
    <property type="match status" value="1"/>
</dbReference>
<accession>A0ABD2Q3P6</accession>
<feature type="compositionally biased region" description="Low complexity" evidence="4">
    <location>
        <begin position="197"/>
        <end position="207"/>
    </location>
</feature>
<dbReference type="AlphaFoldDB" id="A0ABD2Q3P6"/>
<feature type="region of interest" description="Disordered" evidence="4">
    <location>
        <begin position="180"/>
        <end position="207"/>
    </location>
</feature>
<dbReference type="CDD" id="cd00590">
    <property type="entry name" value="RRM_SF"/>
    <property type="match status" value="1"/>
</dbReference>
<gene>
    <name evidence="6" type="ORF">Ciccas_007378</name>
</gene>